<dbReference type="EMBL" id="FAXA01000263">
    <property type="protein sequence ID" value="CUV02476.1"/>
    <property type="molecule type" value="Genomic_DNA"/>
</dbReference>
<feature type="transmembrane region" description="Helical" evidence="1">
    <location>
        <begin position="305"/>
        <end position="323"/>
    </location>
</feature>
<feature type="transmembrane region" description="Helical" evidence="1">
    <location>
        <begin position="329"/>
        <end position="347"/>
    </location>
</feature>
<evidence type="ECO:0000259" key="2">
    <source>
        <dbReference type="PROSITE" id="PS50850"/>
    </source>
</evidence>
<feature type="transmembrane region" description="Helical" evidence="1">
    <location>
        <begin position="83"/>
        <end position="102"/>
    </location>
</feature>
<gene>
    <name evidence="3" type="ORF">MGWOODY_Clf2285</name>
</gene>
<feature type="transmembrane region" description="Helical" evidence="1">
    <location>
        <begin position="359"/>
        <end position="386"/>
    </location>
</feature>
<keyword evidence="1" id="KW-1133">Transmembrane helix</keyword>
<dbReference type="Pfam" id="PF07690">
    <property type="entry name" value="MFS_1"/>
    <property type="match status" value="1"/>
</dbReference>
<dbReference type="InterPro" id="IPR020846">
    <property type="entry name" value="MFS_dom"/>
</dbReference>
<dbReference type="GO" id="GO:0022857">
    <property type="term" value="F:transmembrane transporter activity"/>
    <property type="evidence" value="ECO:0007669"/>
    <property type="project" value="InterPro"/>
</dbReference>
<keyword evidence="1" id="KW-0472">Membrane</keyword>
<accession>A0A160V8Z1</accession>
<feature type="transmembrane region" description="Helical" evidence="1">
    <location>
        <begin position="51"/>
        <end position="71"/>
    </location>
</feature>
<proteinExistence type="predicted"/>
<feature type="transmembrane region" description="Helical" evidence="1">
    <location>
        <begin position="239"/>
        <end position="261"/>
    </location>
</feature>
<dbReference type="InterPro" id="IPR011701">
    <property type="entry name" value="MFS"/>
</dbReference>
<protein>
    <submittedName>
        <fullName evidence="3">Transporter, putative</fullName>
    </submittedName>
</protein>
<sequence length="435" mass="46495">METIAKTKKPIYYGWYVCAAAMFIGFVAAGARQSFGVFVVPMSDEFGWSRFEVSIAASLGVLVNGVSQPFIGRIFDKTGGRKLVLASVIVLGASTMMMALTFHILFLAFMFGVVLSLGQSGSGPTNMSAMMARWFRRRRGFAISINSAAVSAGSLILVPFTMYLLAATNWRTAWVGLGLVALLALPTGLIFFRKSPSERGLNPDGDPGFIEENLTKSQEDNAGPLEVENWRDSFNSAPIWQMAAAYFVCGMTTSVMGVHFIPFAQSEGVSGELAALIFGVMMGMNMFGGMLAGYLSDRLGGTKNWLALGYFIRSIAYLSMLAIPAPAGLWIFAVFAGMSWVATPILTSSLTADIYGLRALATISGIAFMFHQFGGFASVLLAGLLFDLTGSYTIPFAIAGAMLIPASISAFSIQEKKYSVRYQANSLAFGGSGSG</sequence>
<feature type="transmembrane region" description="Helical" evidence="1">
    <location>
        <begin position="141"/>
        <end position="166"/>
    </location>
</feature>
<dbReference type="Gene3D" id="1.20.1250.20">
    <property type="entry name" value="MFS general substrate transporter like domains"/>
    <property type="match status" value="2"/>
</dbReference>
<keyword evidence="1" id="KW-0812">Transmembrane</keyword>
<feature type="transmembrane region" description="Helical" evidence="1">
    <location>
        <begin position="172"/>
        <end position="192"/>
    </location>
</feature>
<reference evidence="3" key="1">
    <citation type="submission" date="2015-10" db="EMBL/GenBank/DDBJ databases">
        <authorList>
            <person name="Gilbert D.G."/>
        </authorList>
    </citation>
    <scope>NUCLEOTIDE SEQUENCE</scope>
</reference>
<dbReference type="PANTHER" id="PTHR11360:SF284">
    <property type="entry name" value="EG:103B4.3 PROTEIN-RELATED"/>
    <property type="match status" value="1"/>
</dbReference>
<dbReference type="AlphaFoldDB" id="A0A160V8Z1"/>
<dbReference type="CDD" id="cd17355">
    <property type="entry name" value="MFS_YcxA_like"/>
    <property type="match status" value="1"/>
</dbReference>
<feature type="domain" description="Major facilitator superfamily (MFS) profile" evidence="2">
    <location>
        <begin position="17"/>
        <end position="418"/>
    </location>
</feature>
<dbReference type="PANTHER" id="PTHR11360">
    <property type="entry name" value="MONOCARBOXYLATE TRANSPORTER"/>
    <property type="match status" value="1"/>
</dbReference>
<name>A0A160V8Z1_9ZZZZ</name>
<feature type="transmembrane region" description="Helical" evidence="1">
    <location>
        <begin position="392"/>
        <end position="413"/>
    </location>
</feature>
<organism evidence="3">
    <name type="scientific">hydrothermal vent metagenome</name>
    <dbReference type="NCBI Taxonomy" id="652676"/>
    <lineage>
        <taxon>unclassified sequences</taxon>
        <taxon>metagenomes</taxon>
        <taxon>ecological metagenomes</taxon>
    </lineage>
</organism>
<dbReference type="SUPFAM" id="SSF103473">
    <property type="entry name" value="MFS general substrate transporter"/>
    <property type="match status" value="1"/>
</dbReference>
<dbReference type="PROSITE" id="PS50850">
    <property type="entry name" value="MFS"/>
    <property type="match status" value="1"/>
</dbReference>
<dbReference type="InterPro" id="IPR050327">
    <property type="entry name" value="Proton-linked_MCT"/>
</dbReference>
<evidence type="ECO:0000256" key="1">
    <source>
        <dbReference type="SAM" id="Phobius"/>
    </source>
</evidence>
<dbReference type="InterPro" id="IPR036259">
    <property type="entry name" value="MFS_trans_sf"/>
</dbReference>
<feature type="transmembrane region" description="Helical" evidence="1">
    <location>
        <begin position="273"/>
        <end position="293"/>
    </location>
</feature>
<feature type="transmembrane region" description="Helical" evidence="1">
    <location>
        <begin position="12"/>
        <end position="31"/>
    </location>
</feature>
<evidence type="ECO:0000313" key="3">
    <source>
        <dbReference type="EMBL" id="CUV02476.1"/>
    </source>
</evidence>
<feature type="transmembrane region" description="Helical" evidence="1">
    <location>
        <begin position="108"/>
        <end position="129"/>
    </location>
</feature>